<dbReference type="PANTHER" id="PTHR36566:SF1">
    <property type="entry name" value="PYRIDINIUM-3,5-BISTHIOCARBOXYLIC ACID MONONUCLEOTIDE NICKEL INSERTION PROTEIN"/>
    <property type="match status" value="1"/>
</dbReference>
<dbReference type="EMBL" id="JAUSTW010000004">
    <property type="protein sequence ID" value="MDQ0199363.1"/>
    <property type="molecule type" value="Genomic_DNA"/>
</dbReference>
<name>A0ABT9XVF3_9BACI</name>
<dbReference type="RefSeq" id="WP_307408210.1">
    <property type="nucleotide sequence ID" value="NZ_JAUSTW010000004.1"/>
</dbReference>
<sequence>MKTLYFDCFSGISGDMTIGALIDLGADIHLLEKELKKLDLNDEYKLNWEKVVKKGISATKFDVILTENATDNSRHQGHHQDEHHHTHEHHHHAHHHRHYSDIVTIIKNAAFNENVQTMALAVFEKIGRAEAKIHNIPFEKVHFHEVGAVDSIIDIVGTCILLDQLEVTKIVSSAVPVGNGHIKIAHGRYPVPAPATLEILKGLPIKATEIEGELTTPTGAGILSALIEEFGPIPSFNVDSIGYGAGTKDFPEHPNVLRIILGTS</sequence>
<protein>
    <submittedName>
        <fullName evidence="3">Uncharacterized protein (TIGR00299 family) protein</fullName>
    </submittedName>
</protein>
<evidence type="ECO:0000256" key="2">
    <source>
        <dbReference type="SAM" id="MobiDB-lite"/>
    </source>
</evidence>
<feature type="region of interest" description="Disordered" evidence="2">
    <location>
        <begin position="71"/>
        <end position="94"/>
    </location>
</feature>
<proteinExistence type="predicted"/>
<dbReference type="Proteomes" id="UP001224122">
    <property type="component" value="Unassembled WGS sequence"/>
</dbReference>
<evidence type="ECO:0000313" key="3">
    <source>
        <dbReference type="EMBL" id="MDQ0199363.1"/>
    </source>
</evidence>
<dbReference type="InterPro" id="IPR002822">
    <property type="entry name" value="Ni_insertion"/>
</dbReference>
<dbReference type="Pfam" id="PF01969">
    <property type="entry name" value="Ni_insertion"/>
    <property type="match status" value="1"/>
</dbReference>
<comment type="caution">
    <text evidence="3">The sequence shown here is derived from an EMBL/GenBank/DDBJ whole genome shotgun (WGS) entry which is preliminary data.</text>
</comment>
<organism evidence="3 4">
    <name type="scientific">Neobacillus ginsengisoli</name>
    <dbReference type="NCBI Taxonomy" id="904295"/>
    <lineage>
        <taxon>Bacteria</taxon>
        <taxon>Bacillati</taxon>
        <taxon>Bacillota</taxon>
        <taxon>Bacilli</taxon>
        <taxon>Bacillales</taxon>
        <taxon>Bacillaceae</taxon>
        <taxon>Neobacillus</taxon>
    </lineage>
</organism>
<keyword evidence="4" id="KW-1185">Reference proteome</keyword>
<evidence type="ECO:0000256" key="1">
    <source>
        <dbReference type="ARBA" id="ARBA00022596"/>
    </source>
</evidence>
<evidence type="ECO:0000313" key="4">
    <source>
        <dbReference type="Proteomes" id="UP001224122"/>
    </source>
</evidence>
<accession>A0ABT9XVF3</accession>
<gene>
    <name evidence="3" type="ORF">J2S10_002545</name>
</gene>
<reference evidence="3 4" key="1">
    <citation type="submission" date="2023-07" db="EMBL/GenBank/DDBJ databases">
        <title>Genomic Encyclopedia of Type Strains, Phase IV (KMG-IV): sequencing the most valuable type-strain genomes for metagenomic binning, comparative biology and taxonomic classification.</title>
        <authorList>
            <person name="Goeker M."/>
        </authorList>
    </citation>
    <scope>NUCLEOTIDE SEQUENCE [LARGE SCALE GENOMIC DNA]</scope>
    <source>
        <strain evidence="3 4">DSM 27594</strain>
    </source>
</reference>
<dbReference type="NCBIfam" id="TIGR00299">
    <property type="entry name" value="nickel pincer cofactor biosynthesis protein LarC"/>
    <property type="match status" value="1"/>
</dbReference>
<keyword evidence="1" id="KW-0533">Nickel</keyword>
<dbReference type="PANTHER" id="PTHR36566">
    <property type="entry name" value="NICKEL INSERTION PROTEIN-RELATED"/>
    <property type="match status" value="1"/>
</dbReference>
<feature type="compositionally biased region" description="Basic and acidic residues" evidence="2">
    <location>
        <begin position="72"/>
        <end position="85"/>
    </location>
</feature>